<reference evidence="1 2" key="1">
    <citation type="submission" date="2023-07" db="EMBL/GenBank/DDBJ databases">
        <title>Genomic Encyclopedia of Type Strains, Phase IV (KMG-IV): sequencing the most valuable type-strain genomes for metagenomic binning, comparative biology and taxonomic classification.</title>
        <authorList>
            <person name="Goeker M."/>
        </authorList>
    </citation>
    <scope>NUCLEOTIDE SEQUENCE [LARGE SCALE GENOMIC DNA]</scope>
    <source>
        <strain evidence="1 2">DSM 16980</strain>
    </source>
</reference>
<gene>
    <name evidence="1" type="ORF">J2S01_000283</name>
</gene>
<evidence type="ECO:0000313" key="2">
    <source>
        <dbReference type="Proteomes" id="UP001239167"/>
    </source>
</evidence>
<dbReference type="RefSeq" id="WP_307222492.1">
    <property type="nucleotide sequence ID" value="NZ_JAUSUE010000001.1"/>
</dbReference>
<dbReference type="SUPFAM" id="SSF88713">
    <property type="entry name" value="Glycoside hydrolase/deacetylase"/>
    <property type="match status" value="1"/>
</dbReference>
<dbReference type="Proteomes" id="UP001239167">
    <property type="component" value="Unassembled WGS sequence"/>
</dbReference>
<name>A0ABT9Y447_9FIRM</name>
<accession>A0ABT9Y447</accession>
<sequence>MYDRKNQYAAQIVYAACIRSFTKMQVCLFFYEDVDMIPKLAILIEPNLEYIKKFINNMSGKYVILGKPNEYIADLFALKLTEYKYDYLIMKGAESDKTNLFVKYVSDKKLTNKWYFLKRYFSRYDYADEWNNNGYGAITVLPSYDFSVSCKTDKCEEYSLASVFNDSNDFQSEYLCLKDLSKKSILWMNRKVGPVDSLEWTIIEEFFANYRLENLQCIPYVKEIPAGYQTAVTMRLDCDQAVTSAKRLFELYCDKKMPISLALVTNNNFSSSDWNLINAVTANGGSLLSHSQNHFPDWGGCYTGAYMESLGSRLWLEKNVGKKKNGWFAVSPFHKNPRFAVDALIDSKYSGFVGGIIHNDPQYMLGRSGQVPFISKNFVELSQQCMLHGDCYNRYNKSIKPYIDCFESYYMANGIFGYLDHPSSETYQYGWNSEAERISVHSKLLDYIGQYDNVWKCNIEDALLFIKDRNELQIYVDNNKVRHNSNSKITGKSFEVVFKNKKIII</sequence>
<dbReference type="Gene3D" id="3.20.20.370">
    <property type="entry name" value="Glycoside hydrolase/deacetylase"/>
    <property type="match status" value="1"/>
</dbReference>
<evidence type="ECO:0000313" key="1">
    <source>
        <dbReference type="EMBL" id="MDQ0202598.1"/>
    </source>
</evidence>
<dbReference type="InterPro" id="IPR011330">
    <property type="entry name" value="Glyco_hydro/deAcase_b/a-brl"/>
</dbReference>
<dbReference type="EMBL" id="JAUSUE010000001">
    <property type="protein sequence ID" value="MDQ0202598.1"/>
    <property type="molecule type" value="Genomic_DNA"/>
</dbReference>
<evidence type="ECO:0008006" key="3">
    <source>
        <dbReference type="Google" id="ProtNLM"/>
    </source>
</evidence>
<keyword evidence="2" id="KW-1185">Reference proteome</keyword>
<organism evidence="1 2">
    <name type="scientific">Pectinatus haikarae</name>
    <dbReference type="NCBI Taxonomy" id="349096"/>
    <lineage>
        <taxon>Bacteria</taxon>
        <taxon>Bacillati</taxon>
        <taxon>Bacillota</taxon>
        <taxon>Negativicutes</taxon>
        <taxon>Selenomonadales</taxon>
        <taxon>Selenomonadaceae</taxon>
        <taxon>Pectinatus</taxon>
    </lineage>
</organism>
<proteinExistence type="predicted"/>
<comment type="caution">
    <text evidence="1">The sequence shown here is derived from an EMBL/GenBank/DDBJ whole genome shotgun (WGS) entry which is preliminary data.</text>
</comment>
<protein>
    <recommendedName>
        <fullName evidence="3">Polysaccharide deacetylase</fullName>
    </recommendedName>
</protein>